<dbReference type="AlphaFoldDB" id="A0A7X0G618"/>
<accession>A0A7X0G618</accession>
<dbReference type="Proteomes" id="UP000546324">
    <property type="component" value="Unassembled WGS sequence"/>
</dbReference>
<dbReference type="RefSeq" id="WP_185032495.1">
    <property type="nucleotide sequence ID" value="NZ_JACHMQ010000001.1"/>
</dbReference>
<evidence type="ECO:0000313" key="2">
    <source>
        <dbReference type="Proteomes" id="UP000546324"/>
    </source>
</evidence>
<name>A0A7X0G618_9ACTN</name>
<sequence>MADSQDRADVVLLTVDGEQVGHVHRSVLDRVAEIAGRLGCRDAVALACPPVTFDGSRMPRLRRDLEQVIAYAEAARQTGWVLGDIAVAPGDRAVPVMDTAQGKVWAHPVRGFELHGEAGVRRITELAEMPGTPRRTPLAHLIAPLVEAAARARVLEIGDGKHERAVRQG</sequence>
<comment type="caution">
    <text evidence="1">The sequence shown here is derived from an EMBL/GenBank/DDBJ whole genome shotgun (WGS) entry which is preliminary data.</text>
</comment>
<protein>
    <submittedName>
        <fullName evidence="1">Uncharacterized protein</fullName>
    </submittedName>
</protein>
<proteinExistence type="predicted"/>
<keyword evidence="2" id="KW-1185">Reference proteome</keyword>
<organism evidence="1 2">
    <name type="scientific">Actinomadura coerulea</name>
    <dbReference type="NCBI Taxonomy" id="46159"/>
    <lineage>
        <taxon>Bacteria</taxon>
        <taxon>Bacillati</taxon>
        <taxon>Actinomycetota</taxon>
        <taxon>Actinomycetes</taxon>
        <taxon>Streptosporangiales</taxon>
        <taxon>Thermomonosporaceae</taxon>
        <taxon>Actinomadura</taxon>
    </lineage>
</organism>
<dbReference type="EMBL" id="JACHMQ010000001">
    <property type="protein sequence ID" value="MBB6400160.1"/>
    <property type="molecule type" value="Genomic_DNA"/>
</dbReference>
<reference evidence="1 2" key="1">
    <citation type="submission" date="2020-08" db="EMBL/GenBank/DDBJ databases">
        <title>Sequencing the genomes of 1000 actinobacteria strains.</title>
        <authorList>
            <person name="Klenk H.-P."/>
        </authorList>
    </citation>
    <scope>NUCLEOTIDE SEQUENCE [LARGE SCALE GENOMIC DNA]</scope>
    <source>
        <strain evidence="1 2">DSM 43675</strain>
    </source>
</reference>
<gene>
    <name evidence="1" type="ORF">BKA00_007074</name>
</gene>
<evidence type="ECO:0000313" key="1">
    <source>
        <dbReference type="EMBL" id="MBB6400160.1"/>
    </source>
</evidence>